<evidence type="ECO:0000256" key="1">
    <source>
        <dbReference type="ARBA" id="ARBA00004477"/>
    </source>
</evidence>
<keyword evidence="11" id="KW-1185">Reference proteome</keyword>
<evidence type="ECO:0000256" key="3">
    <source>
        <dbReference type="ARBA" id="ARBA00017059"/>
    </source>
</evidence>
<dbReference type="OrthoDB" id="263893at2759"/>
<evidence type="ECO:0000256" key="2">
    <source>
        <dbReference type="ARBA" id="ARBA00005245"/>
    </source>
</evidence>
<sequence length="105" mass="11816">MSVVEACPHRLTQSQTLAMQAYLQQVFEGKIDFEGQKKVETLVRTVIIAATIGSFLLGFALQSLRITLGAFSIACVVLYLIVIPPWPMYRRHPVQWLQAKQGKVQ</sequence>
<keyword evidence="5" id="KW-0256">Endoplasmic reticulum</keyword>
<name>J4I7X3_9APHY</name>
<evidence type="ECO:0000256" key="9">
    <source>
        <dbReference type="SAM" id="Phobius"/>
    </source>
</evidence>
<protein>
    <recommendedName>
        <fullName evidence="3">Signal peptidase complex subunit 1</fullName>
    </recommendedName>
</protein>
<dbReference type="EMBL" id="HE796882">
    <property type="protein sequence ID" value="CCL98411.1"/>
    <property type="molecule type" value="Genomic_DNA"/>
</dbReference>
<dbReference type="AlphaFoldDB" id="J4I7X3"/>
<evidence type="ECO:0000256" key="4">
    <source>
        <dbReference type="ARBA" id="ARBA00022692"/>
    </source>
</evidence>
<comment type="similarity">
    <text evidence="2">Belongs to the SPCS1 family.</text>
</comment>
<dbReference type="GeneID" id="24093322"/>
<dbReference type="HOGENOM" id="CLU_134505_2_0_1"/>
<dbReference type="PANTHER" id="PTHR13202:SF0">
    <property type="entry name" value="SIGNAL PEPTIDASE COMPLEX SUBUNIT 1"/>
    <property type="match status" value="1"/>
</dbReference>
<keyword evidence="4 9" id="KW-0812">Transmembrane</keyword>
<organism evidence="10 11">
    <name type="scientific">Fibroporia radiculosa</name>
    <dbReference type="NCBI Taxonomy" id="599839"/>
    <lineage>
        <taxon>Eukaryota</taxon>
        <taxon>Fungi</taxon>
        <taxon>Dikarya</taxon>
        <taxon>Basidiomycota</taxon>
        <taxon>Agaricomycotina</taxon>
        <taxon>Agaricomycetes</taxon>
        <taxon>Polyporales</taxon>
        <taxon>Fibroporiaceae</taxon>
        <taxon>Fibroporia</taxon>
    </lineage>
</organism>
<keyword evidence="7 9" id="KW-0472">Membrane</keyword>
<dbReference type="STRING" id="599839.J4I7X3"/>
<comment type="function">
    <text evidence="8">Component of the signal peptidase complex (SPC) which catalyzes the cleavage of N-terminal signal sequences from nascent proteins as they are translocated into the lumen of the endoplasmic reticulum. Dispensable for SPC enzymatic activity.</text>
</comment>
<dbReference type="FunCoup" id="J4I7X3">
    <property type="interactions" value="59"/>
</dbReference>
<dbReference type="Pfam" id="PF06645">
    <property type="entry name" value="SPC12"/>
    <property type="match status" value="1"/>
</dbReference>
<proteinExistence type="inferred from homology"/>
<dbReference type="InterPro" id="IPR009542">
    <property type="entry name" value="Spc1/SPCS1"/>
</dbReference>
<dbReference type="PANTHER" id="PTHR13202">
    <property type="entry name" value="MICROSOMAL SIGNAL PEPTIDASE 12 KDA SUBUNIT"/>
    <property type="match status" value="1"/>
</dbReference>
<accession>J4I7X3</accession>
<evidence type="ECO:0000256" key="7">
    <source>
        <dbReference type="ARBA" id="ARBA00023136"/>
    </source>
</evidence>
<keyword evidence="6 9" id="KW-1133">Transmembrane helix</keyword>
<gene>
    <name evidence="10" type="ORF">FIBRA_00408</name>
</gene>
<reference evidence="10 11" key="1">
    <citation type="journal article" date="2012" name="Appl. Environ. Microbiol.">
        <title>Short-read sequencing for genomic analysis of the brown rot fungus Fibroporia radiculosa.</title>
        <authorList>
            <person name="Tang J.D."/>
            <person name="Perkins A.D."/>
            <person name="Sonstegard T.S."/>
            <person name="Schroeder S.G."/>
            <person name="Burgess S.C."/>
            <person name="Diehl S.V."/>
        </authorList>
    </citation>
    <scope>NUCLEOTIDE SEQUENCE [LARGE SCALE GENOMIC DNA]</scope>
    <source>
        <strain evidence="10 11">TFFH 294</strain>
    </source>
</reference>
<dbReference type="Proteomes" id="UP000006352">
    <property type="component" value="Unassembled WGS sequence"/>
</dbReference>
<comment type="subcellular location">
    <subcellularLocation>
        <location evidence="1">Endoplasmic reticulum membrane</location>
        <topology evidence="1">Multi-pass membrane protein</topology>
    </subcellularLocation>
</comment>
<evidence type="ECO:0000313" key="10">
    <source>
        <dbReference type="EMBL" id="CCL98411.1"/>
    </source>
</evidence>
<dbReference type="InParanoid" id="J4I7X3"/>
<evidence type="ECO:0000256" key="5">
    <source>
        <dbReference type="ARBA" id="ARBA00022824"/>
    </source>
</evidence>
<feature type="transmembrane region" description="Helical" evidence="9">
    <location>
        <begin position="66"/>
        <end position="83"/>
    </location>
</feature>
<dbReference type="GO" id="GO:0005787">
    <property type="term" value="C:signal peptidase complex"/>
    <property type="evidence" value="ECO:0007669"/>
    <property type="project" value="InterPro"/>
</dbReference>
<evidence type="ECO:0000313" key="11">
    <source>
        <dbReference type="Proteomes" id="UP000006352"/>
    </source>
</evidence>
<feature type="transmembrane region" description="Helical" evidence="9">
    <location>
        <begin position="41"/>
        <end position="60"/>
    </location>
</feature>
<dbReference type="GO" id="GO:0045047">
    <property type="term" value="P:protein targeting to ER"/>
    <property type="evidence" value="ECO:0007669"/>
    <property type="project" value="TreeGrafter"/>
</dbReference>
<evidence type="ECO:0000256" key="8">
    <source>
        <dbReference type="ARBA" id="ARBA00045204"/>
    </source>
</evidence>
<dbReference type="RefSeq" id="XP_012177694.1">
    <property type="nucleotide sequence ID" value="XM_012322304.1"/>
</dbReference>
<dbReference type="GO" id="GO:0006465">
    <property type="term" value="P:signal peptide processing"/>
    <property type="evidence" value="ECO:0007669"/>
    <property type="project" value="InterPro"/>
</dbReference>
<evidence type="ECO:0000256" key="6">
    <source>
        <dbReference type="ARBA" id="ARBA00022989"/>
    </source>
</evidence>